<dbReference type="PANTHER" id="PTHR22960:SF0">
    <property type="entry name" value="MOLYBDENUM COFACTOR BIOSYNTHESIS PROTEIN 1"/>
    <property type="match status" value="1"/>
</dbReference>
<evidence type="ECO:0000313" key="14">
    <source>
        <dbReference type="EMBL" id="OGW96030.1"/>
    </source>
</evidence>
<evidence type="ECO:0000256" key="3">
    <source>
        <dbReference type="ARBA" id="ARBA00022485"/>
    </source>
</evidence>
<comment type="caution">
    <text evidence="14">The sequence shown here is derived from an EMBL/GenBank/DDBJ whole genome shotgun (WGS) entry which is preliminary data.</text>
</comment>
<evidence type="ECO:0000256" key="5">
    <source>
        <dbReference type="ARBA" id="ARBA00022723"/>
    </source>
</evidence>
<organism evidence="14 15">
    <name type="scientific">Candidatus Danuiimicrobium aquiferis</name>
    <dbReference type="NCBI Taxonomy" id="1801832"/>
    <lineage>
        <taxon>Bacteria</taxon>
        <taxon>Pseudomonadati</taxon>
        <taxon>Candidatus Omnitrophota</taxon>
        <taxon>Candidatus Danuiimicrobium</taxon>
    </lineage>
</organism>
<evidence type="ECO:0000256" key="10">
    <source>
        <dbReference type="ARBA" id="ARBA00023150"/>
    </source>
</evidence>
<dbReference type="Pfam" id="PF04055">
    <property type="entry name" value="Radical_SAM"/>
    <property type="match status" value="1"/>
</dbReference>
<dbReference type="CDD" id="cd21117">
    <property type="entry name" value="Twitch_MoaA"/>
    <property type="match status" value="1"/>
</dbReference>
<dbReference type="EC" id="4.1.99.22" evidence="2"/>
<dbReference type="SFLD" id="SFLDG01386">
    <property type="entry name" value="main_SPASM_domain-containing"/>
    <property type="match status" value="1"/>
</dbReference>
<dbReference type="InterPro" id="IPR000385">
    <property type="entry name" value="MoaA_NifB_PqqE_Fe-S-bd_CS"/>
</dbReference>
<dbReference type="SFLD" id="SFLDG01383">
    <property type="entry name" value="cyclic_pyranopterin_phosphate"/>
    <property type="match status" value="1"/>
</dbReference>
<dbReference type="GO" id="GO:0006777">
    <property type="term" value="P:Mo-molybdopterin cofactor biosynthetic process"/>
    <property type="evidence" value="ECO:0007669"/>
    <property type="project" value="UniProtKB-KW"/>
</dbReference>
<dbReference type="InterPro" id="IPR007197">
    <property type="entry name" value="rSAM"/>
</dbReference>
<dbReference type="Proteomes" id="UP000178187">
    <property type="component" value="Unassembled WGS sequence"/>
</dbReference>
<dbReference type="PROSITE" id="PS51918">
    <property type="entry name" value="RADICAL_SAM"/>
    <property type="match status" value="1"/>
</dbReference>
<keyword evidence="6" id="KW-0547">Nucleotide-binding</keyword>
<comment type="catalytic activity">
    <reaction evidence="12">
        <text>GTP + AH2 + S-adenosyl-L-methionine = (8S)-3',8-cyclo-7,8-dihydroguanosine 5'-triphosphate + 5'-deoxyadenosine + L-methionine + A + H(+)</text>
        <dbReference type="Rhea" id="RHEA:49576"/>
        <dbReference type="ChEBI" id="CHEBI:13193"/>
        <dbReference type="ChEBI" id="CHEBI:15378"/>
        <dbReference type="ChEBI" id="CHEBI:17319"/>
        <dbReference type="ChEBI" id="CHEBI:17499"/>
        <dbReference type="ChEBI" id="CHEBI:37565"/>
        <dbReference type="ChEBI" id="CHEBI:57844"/>
        <dbReference type="ChEBI" id="CHEBI:59789"/>
        <dbReference type="ChEBI" id="CHEBI:131766"/>
        <dbReference type="EC" id="4.1.99.22"/>
    </reaction>
</comment>
<keyword evidence="5" id="KW-0479">Metal-binding</keyword>
<dbReference type="InterPro" id="IPR050105">
    <property type="entry name" value="MoCo_biosynth_MoaA/MoaC"/>
</dbReference>
<keyword evidence="3" id="KW-0004">4Fe-4S</keyword>
<dbReference type="GO" id="GO:0051539">
    <property type="term" value="F:4 iron, 4 sulfur cluster binding"/>
    <property type="evidence" value="ECO:0007669"/>
    <property type="project" value="UniProtKB-KW"/>
</dbReference>
<dbReference type="GO" id="GO:0005525">
    <property type="term" value="F:GTP binding"/>
    <property type="evidence" value="ECO:0007669"/>
    <property type="project" value="UniProtKB-KW"/>
</dbReference>
<proteinExistence type="predicted"/>
<dbReference type="SFLD" id="SFLDS00029">
    <property type="entry name" value="Radical_SAM"/>
    <property type="match status" value="1"/>
</dbReference>
<dbReference type="EMBL" id="MHFR01000054">
    <property type="protein sequence ID" value="OGW96030.1"/>
    <property type="molecule type" value="Genomic_DNA"/>
</dbReference>
<dbReference type="InterPro" id="IPR010505">
    <property type="entry name" value="MoaA_twitch"/>
</dbReference>
<feature type="domain" description="Radical SAM core" evidence="13">
    <location>
        <begin position="9"/>
        <end position="226"/>
    </location>
</feature>
<dbReference type="InterPro" id="IPR013785">
    <property type="entry name" value="Aldolase_TIM"/>
</dbReference>
<evidence type="ECO:0000256" key="6">
    <source>
        <dbReference type="ARBA" id="ARBA00022741"/>
    </source>
</evidence>
<dbReference type="CDD" id="cd01335">
    <property type="entry name" value="Radical_SAM"/>
    <property type="match status" value="1"/>
</dbReference>
<evidence type="ECO:0000256" key="12">
    <source>
        <dbReference type="ARBA" id="ARBA00048697"/>
    </source>
</evidence>
<evidence type="ECO:0000256" key="1">
    <source>
        <dbReference type="ARBA" id="ARBA00001966"/>
    </source>
</evidence>
<keyword evidence="4" id="KW-0949">S-adenosyl-L-methionine</keyword>
<dbReference type="GO" id="GO:0061798">
    <property type="term" value="F:GTP 3',8'-cyclase activity"/>
    <property type="evidence" value="ECO:0007669"/>
    <property type="project" value="UniProtKB-EC"/>
</dbReference>
<dbReference type="InterPro" id="IPR040064">
    <property type="entry name" value="MoaA-like"/>
</dbReference>
<keyword evidence="7" id="KW-0408">Iron</keyword>
<dbReference type="SUPFAM" id="SSF102114">
    <property type="entry name" value="Radical SAM enzymes"/>
    <property type="match status" value="1"/>
</dbReference>
<keyword evidence="10" id="KW-0501">Molybdenum cofactor biosynthesis</keyword>
<sequence length="336" mass="37618">MKQEQLVDSYGRLIDYLRISLTDLCNFRCVYCAPVEGTSPLPPLECLTRDEILRFVQIAGRMGIRRIRLTGGEPLLRKDIVDIVRALKSVKSIKDLSLTTNGSRLKSFLKPLKDAGLDRFNISLDSVNALRFKEITLSDAYKEVMDSVAIALAYGFRVKLNMVVLKGLTQEEIVRFVQMAIDHPLEVRFLEFMPLCGTGWRPDLVIPIKTVRAIVNENFTLSKLPREGNVAESFSISNGQGRVGFIASLTRSFCDQCSRIRLSADGMIRPCLFSDQAVSVKTLLREGASDDAIANEIREAVGMKPRGNFFHEEPFCDGGKNVDQHQQTPLIRFIGG</sequence>
<dbReference type="PANTHER" id="PTHR22960">
    <property type="entry name" value="MOLYBDOPTERIN COFACTOR SYNTHESIS PROTEIN A"/>
    <property type="match status" value="1"/>
</dbReference>
<evidence type="ECO:0000256" key="4">
    <source>
        <dbReference type="ARBA" id="ARBA00022691"/>
    </source>
</evidence>
<comment type="cofactor">
    <cofactor evidence="1">
        <name>[4Fe-4S] cluster</name>
        <dbReference type="ChEBI" id="CHEBI:49883"/>
    </cofactor>
</comment>
<dbReference type="GO" id="GO:0061799">
    <property type="term" value="F:cyclic pyranopterin monophosphate synthase activity"/>
    <property type="evidence" value="ECO:0007669"/>
    <property type="project" value="TreeGrafter"/>
</dbReference>
<dbReference type="NCBIfam" id="TIGR02666">
    <property type="entry name" value="moaA"/>
    <property type="match status" value="1"/>
</dbReference>
<evidence type="ECO:0000256" key="8">
    <source>
        <dbReference type="ARBA" id="ARBA00023014"/>
    </source>
</evidence>
<dbReference type="Pfam" id="PF06463">
    <property type="entry name" value="Mob_synth_C"/>
    <property type="match status" value="1"/>
</dbReference>
<evidence type="ECO:0000313" key="15">
    <source>
        <dbReference type="Proteomes" id="UP000178187"/>
    </source>
</evidence>
<name>A0A1G1KSZ8_9BACT</name>
<evidence type="ECO:0000256" key="2">
    <source>
        <dbReference type="ARBA" id="ARBA00012167"/>
    </source>
</evidence>
<evidence type="ECO:0000256" key="7">
    <source>
        <dbReference type="ARBA" id="ARBA00023004"/>
    </source>
</evidence>
<dbReference type="SFLD" id="SFLDG01067">
    <property type="entry name" value="SPASM/twitch_domain_containing"/>
    <property type="match status" value="1"/>
</dbReference>
<dbReference type="Gene3D" id="3.20.20.70">
    <property type="entry name" value="Aldolase class I"/>
    <property type="match status" value="1"/>
</dbReference>
<gene>
    <name evidence="14" type="ORF">A3G33_11025</name>
</gene>
<dbReference type="SMART" id="SM00729">
    <property type="entry name" value="Elp3"/>
    <property type="match status" value="1"/>
</dbReference>
<keyword evidence="9" id="KW-0342">GTP-binding</keyword>
<keyword evidence="11" id="KW-0456">Lyase</keyword>
<reference evidence="14 15" key="1">
    <citation type="journal article" date="2016" name="Nat. Commun.">
        <title>Thousands of microbial genomes shed light on interconnected biogeochemical processes in an aquifer system.</title>
        <authorList>
            <person name="Anantharaman K."/>
            <person name="Brown C.T."/>
            <person name="Hug L.A."/>
            <person name="Sharon I."/>
            <person name="Castelle C.J."/>
            <person name="Probst A.J."/>
            <person name="Thomas B.C."/>
            <person name="Singh A."/>
            <person name="Wilkins M.J."/>
            <person name="Karaoz U."/>
            <person name="Brodie E.L."/>
            <person name="Williams K.H."/>
            <person name="Hubbard S.S."/>
            <person name="Banfield J.F."/>
        </authorList>
    </citation>
    <scope>NUCLEOTIDE SEQUENCE [LARGE SCALE GENOMIC DNA]</scope>
</reference>
<dbReference type="UniPathway" id="UPA00344"/>
<dbReference type="InterPro" id="IPR013483">
    <property type="entry name" value="MoaA"/>
</dbReference>
<keyword evidence="8" id="KW-0411">Iron-sulfur</keyword>
<protein>
    <recommendedName>
        <fullName evidence="2">GTP 3',8-cyclase</fullName>
        <ecNumber evidence="2">4.1.99.22</ecNumber>
    </recommendedName>
</protein>
<dbReference type="InterPro" id="IPR006638">
    <property type="entry name" value="Elp3/MiaA/NifB-like_rSAM"/>
</dbReference>
<accession>A0A1G1KSZ8</accession>
<evidence type="ECO:0000259" key="13">
    <source>
        <dbReference type="PROSITE" id="PS51918"/>
    </source>
</evidence>
<dbReference type="PROSITE" id="PS01305">
    <property type="entry name" value="MOAA_NIFB_PQQE"/>
    <property type="match status" value="1"/>
</dbReference>
<evidence type="ECO:0000256" key="9">
    <source>
        <dbReference type="ARBA" id="ARBA00023134"/>
    </source>
</evidence>
<dbReference type="InterPro" id="IPR058240">
    <property type="entry name" value="rSAM_sf"/>
</dbReference>
<dbReference type="AlphaFoldDB" id="A0A1G1KSZ8"/>
<dbReference type="GO" id="GO:0046872">
    <property type="term" value="F:metal ion binding"/>
    <property type="evidence" value="ECO:0007669"/>
    <property type="project" value="UniProtKB-KW"/>
</dbReference>
<evidence type="ECO:0000256" key="11">
    <source>
        <dbReference type="ARBA" id="ARBA00023239"/>
    </source>
</evidence>